<dbReference type="InterPro" id="IPR002539">
    <property type="entry name" value="MaoC-like_dom"/>
</dbReference>
<dbReference type="Proteomes" id="UP000191040">
    <property type="component" value="Chromosome I"/>
</dbReference>
<dbReference type="PANTHER" id="PTHR43841">
    <property type="entry name" value="3-HYDROXYACYL-THIOESTER DEHYDRATASE HTDX-RELATED"/>
    <property type="match status" value="1"/>
</dbReference>
<evidence type="ECO:0000313" key="4">
    <source>
        <dbReference type="Proteomes" id="UP000191040"/>
    </source>
</evidence>
<accession>A0A1T4YM99</accession>
<dbReference type="PANTHER" id="PTHR43841:SF1">
    <property type="entry name" value="3-HYDROXYACYL-THIOESTER DEHYDRATASE X"/>
    <property type="match status" value="1"/>
</dbReference>
<dbReference type="EMBL" id="LT796768">
    <property type="protein sequence ID" value="SKB02882.1"/>
    <property type="molecule type" value="Genomic_DNA"/>
</dbReference>
<keyword evidence="4" id="KW-1185">Reference proteome</keyword>
<gene>
    <name evidence="3" type="ORF">SAMN06295964_0077</name>
</gene>
<evidence type="ECO:0000259" key="2">
    <source>
        <dbReference type="Pfam" id="PF01575"/>
    </source>
</evidence>
<comment type="similarity">
    <text evidence="1">Belongs to the enoyl-CoA hydratase/isomerase family.</text>
</comment>
<reference evidence="4" key="1">
    <citation type="submission" date="2017-02" db="EMBL/GenBank/DDBJ databases">
        <authorList>
            <person name="Varghese N."/>
            <person name="Submissions S."/>
        </authorList>
    </citation>
    <scope>NUCLEOTIDE SEQUENCE [LARGE SCALE GENOMIC DNA]</scope>
    <source>
        <strain evidence="4">9H-4</strain>
    </source>
</reference>
<dbReference type="AlphaFoldDB" id="A0A1T4YM99"/>
<organism evidence="3 4">
    <name type="scientific">Aeromicrobium choanae</name>
    <dbReference type="NCBI Taxonomy" id="1736691"/>
    <lineage>
        <taxon>Bacteria</taxon>
        <taxon>Bacillati</taxon>
        <taxon>Actinomycetota</taxon>
        <taxon>Actinomycetes</taxon>
        <taxon>Propionibacteriales</taxon>
        <taxon>Nocardioidaceae</taxon>
        <taxon>Aeromicrobium</taxon>
    </lineage>
</organism>
<name>A0A1T4YM99_9ACTN</name>
<dbReference type="STRING" id="1736691.SAMN06295964_0077"/>
<protein>
    <submittedName>
        <fullName evidence="3">MaoC like domain-containing protein</fullName>
    </submittedName>
</protein>
<evidence type="ECO:0000313" key="3">
    <source>
        <dbReference type="EMBL" id="SKB02882.1"/>
    </source>
</evidence>
<evidence type="ECO:0000256" key="1">
    <source>
        <dbReference type="ARBA" id="ARBA00005254"/>
    </source>
</evidence>
<dbReference type="Pfam" id="PF01575">
    <property type="entry name" value="MaoC_dehydratas"/>
    <property type="match status" value="1"/>
</dbReference>
<dbReference type="Gene3D" id="3.10.129.10">
    <property type="entry name" value="Hotdog Thioesterase"/>
    <property type="match status" value="1"/>
</dbReference>
<sequence length="295" mass="32013">MPDVTTRTFDKAPAGLPLMLKAALPAIPVVGGLPGIRHERGGLPDVTLRRTRVTTDLAHLDRYNEVCGFARAETLPATYPHIAAHTLHLSLMTDTAFPFPPMGAVHLRNRITQHRPIGREEIYDLTLRATADDPHPKGRLISLVSEAHVAGELVWDETMTVLFRSSKGGDEPAVPPLAGVDAPEGVVHWKLGGDLGRRYGAVSGDRNPIHLYPWTAKAFGFPRQIAHGMWTKAHSLAALQNRLPDAYTVDVEFKKPVLLPATVVFGTEAEGAVTTFGVRDARSSVPHLVGRITPA</sequence>
<dbReference type="SUPFAM" id="SSF54637">
    <property type="entry name" value="Thioesterase/thiol ester dehydrase-isomerase"/>
    <property type="match status" value="2"/>
</dbReference>
<proteinExistence type="inferred from homology"/>
<feature type="domain" description="MaoC-like" evidence="2">
    <location>
        <begin position="197"/>
        <end position="278"/>
    </location>
</feature>
<dbReference type="InterPro" id="IPR029069">
    <property type="entry name" value="HotDog_dom_sf"/>
</dbReference>